<dbReference type="AlphaFoldDB" id="A0ABC9VBT6"/>
<dbReference type="Proteomes" id="UP000023566">
    <property type="component" value="Chromosome"/>
</dbReference>
<name>A0ABC9VBT6_9BACL</name>
<evidence type="ECO:0000313" key="3">
    <source>
        <dbReference type="Proteomes" id="UP000023566"/>
    </source>
</evidence>
<feature type="domain" description="NERD" evidence="1">
    <location>
        <begin position="14"/>
        <end position="109"/>
    </location>
</feature>
<dbReference type="EMBL" id="AOTZ01000006">
    <property type="protein sequence ID" value="EZP75810.1"/>
    <property type="molecule type" value="Genomic_DNA"/>
</dbReference>
<dbReference type="InterPro" id="IPR011528">
    <property type="entry name" value="NERD"/>
</dbReference>
<dbReference type="RefSeq" id="WP_043905173.1">
    <property type="nucleotide sequence ID" value="NZ_CM002692.1"/>
</dbReference>
<reference evidence="2 3" key="1">
    <citation type="journal article" date="2014" name="Appl. Microbiol. Biotechnol.">
        <title>Transformable facultative thermophile Geobacillus stearothermophilus NUB3621 as a host strain for metabolic engineering.</title>
        <authorList>
            <person name="Blanchard K."/>
            <person name="Robic S."/>
            <person name="Matsumura I."/>
        </authorList>
    </citation>
    <scope>NUCLEOTIDE SEQUENCE [LARGE SCALE GENOMIC DNA]</scope>
    <source>
        <strain evidence="2 3">NUB3621</strain>
    </source>
</reference>
<proteinExistence type="predicted"/>
<accession>A0ABC9VBT6</accession>
<evidence type="ECO:0000259" key="1">
    <source>
        <dbReference type="Pfam" id="PF08378"/>
    </source>
</evidence>
<comment type="caution">
    <text evidence="2">The sequence shown here is derived from an EMBL/GenBank/DDBJ whole genome shotgun (WGS) entry which is preliminary data.</text>
</comment>
<keyword evidence="3" id="KW-1185">Reference proteome</keyword>
<gene>
    <name evidence="2" type="ORF">H839_11064</name>
</gene>
<dbReference type="Pfam" id="PF08378">
    <property type="entry name" value="NERD"/>
    <property type="match status" value="1"/>
</dbReference>
<organism evidence="2 3">
    <name type="scientific">Parageobacillus genomosp. 1</name>
    <dbReference type="NCBI Taxonomy" id="1295642"/>
    <lineage>
        <taxon>Bacteria</taxon>
        <taxon>Bacillati</taxon>
        <taxon>Bacillota</taxon>
        <taxon>Bacilli</taxon>
        <taxon>Bacillales</taxon>
        <taxon>Anoxybacillaceae</taxon>
        <taxon>Parageobacillus</taxon>
    </lineage>
</organism>
<sequence>MAKVVPDHIQFRTDGERFLTDILKEHLDDLWTIYYEPVINGRQPDLVLFHEYHGVIILEVKDYHRNIITEINPDFWKIYIDGRTVSVKSPIKQVIEYRNELITLLSQHKELVEENGIFQGKLKFPVATACVFINLTLDDIEDLGIDKIIPKDRLLCKEDLQTRETLYRKMNQIAERLFVINGLSEKEINIIKNCIYPIMKQNMNSVEANQSVNNVIKSISSNIKFVSFTHYVDELYYVIDKTNHLIRMGAAKAIAITYPINRFLRVGTLEQFICDSLKKRGLFEKSERFSVHVSDIKNINDDITLDYLFVVDINSIQSSLHYQQFEYIIKKYSEIGETSIILTANKKSALTEKLKNRLADR</sequence>
<evidence type="ECO:0000313" key="2">
    <source>
        <dbReference type="EMBL" id="EZP75810.1"/>
    </source>
</evidence>
<protein>
    <recommendedName>
        <fullName evidence="1">NERD domain-containing protein</fullName>
    </recommendedName>
</protein>